<dbReference type="InterPro" id="IPR008615">
    <property type="entry name" value="FNIP"/>
</dbReference>
<protein>
    <recommendedName>
        <fullName evidence="5">FNIP repeat-containing protein</fullName>
    </recommendedName>
</protein>
<dbReference type="PANTHER" id="PTHR32134">
    <property type="entry name" value="FNIP REPEAT-CONTAINING PROTEIN"/>
    <property type="match status" value="1"/>
</dbReference>
<dbReference type="EMBL" id="AJWJ01000327">
    <property type="protein sequence ID" value="KAF2071909.1"/>
    <property type="molecule type" value="Genomic_DNA"/>
</dbReference>
<name>A0A8J4V5H0_9MYCE</name>
<sequence length="503" mass="57748">MMDTLGSNNITNNSNNNNLFYSVWRNIFLRDLVRVKVFVNTKKRISFDDLETNNPLVSLTNEDKLKHNIFLESFIFDQEDFENYVKNPYRHVLNSIHFNSSVYTPPQQYDDEEEEAQEQEEEQGGVEEIKELDLQCIHQGVHCVSFDIKTNSKPCQGFLPDSVTQVSISEMDGECNTQFINSIIHSLPSGLKSLSIPEEYKFTSPYVMNDTLHTLQYRSTHDSMQWLVRSPNKVLDACTLEIKAKEEYAWLGNNKWITSAAVIRSMGDLCSNIVPQHVVKLSIEYDDAVIQPDAFPKKLELLKCTHPIRFDKNVLPYSNLTHITLKYYFEKLEKDILPCSLEHLKIGHFEQPLDQVGVFPQGLKTLVLKKFDHPFHPFVLPQGLQILNMPHFKQPFIQANVLPPSLLHLEMQLFSGSFESGSAPLDNLQLLTVDALDASISLLLTNVVKLRIWTLNGFKKGTSLYNTSIQDLFLYSYERVSVNQSSLPQHLKKFRADGLDIDQ</sequence>
<evidence type="ECO:0000256" key="2">
    <source>
        <dbReference type="SAM" id="MobiDB-lite"/>
    </source>
</evidence>
<evidence type="ECO:0000313" key="3">
    <source>
        <dbReference type="EMBL" id="KAF2071909.1"/>
    </source>
</evidence>
<evidence type="ECO:0000256" key="1">
    <source>
        <dbReference type="ARBA" id="ARBA00022737"/>
    </source>
</evidence>
<reference evidence="3" key="1">
    <citation type="submission" date="2020-01" db="EMBL/GenBank/DDBJ databases">
        <title>Development of genomics and gene disruption for Polysphondylium violaceum indicates a role for the polyketide synthase stlB in stalk morphogenesis.</title>
        <authorList>
            <person name="Narita B."/>
            <person name="Kawabe Y."/>
            <person name="Kin K."/>
            <person name="Saito T."/>
            <person name="Gibbs R."/>
            <person name="Kuspa A."/>
            <person name="Muzny D."/>
            <person name="Queller D."/>
            <person name="Richards S."/>
            <person name="Strassman J."/>
            <person name="Sucgang R."/>
            <person name="Worley K."/>
            <person name="Schaap P."/>
        </authorList>
    </citation>
    <scope>NUCLEOTIDE SEQUENCE</scope>
    <source>
        <strain evidence="3">QSvi11</strain>
    </source>
</reference>
<keyword evidence="4" id="KW-1185">Reference proteome</keyword>
<evidence type="ECO:0008006" key="5">
    <source>
        <dbReference type="Google" id="ProtNLM"/>
    </source>
</evidence>
<dbReference type="Proteomes" id="UP000695562">
    <property type="component" value="Unassembled WGS sequence"/>
</dbReference>
<dbReference type="InterPro" id="IPR051251">
    <property type="entry name" value="STK_FNIP-Repeat"/>
</dbReference>
<dbReference type="AlphaFoldDB" id="A0A8J4V5H0"/>
<comment type="caution">
    <text evidence="3">The sequence shown here is derived from an EMBL/GenBank/DDBJ whole genome shotgun (WGS) entry which is preliminary data.</text>
</comment>
<dbReference type="PANTHER" id="PTHR32134:SF92">
    <property type="entry name" value="FNIP REPEAT-CONTAINING PROTEIN"/>
    <property type="match status" value="1"/>
</dbReference>
<proteinExistence type="predicted"/>
<organism evidence="3 4">
    <name type="scientific">Polysphondylium violaceum</name>
    <dbReference type="NCBI Taxonomy" id="133409"/>
    <lineage>
        <taxon>Eukaryota</taxon>
        <taxon>Amoebozoa</taxon>
        <taxon>Evosea</taxon>
        <taxon>Eumycetozoa</taxon>
        <taxon>Dictyostelia</taxon>
        <taxon>Dictyosteliales</taxon>
        <taxon>Dictyosteliaceae</taxon>
        <taxon>Polysphondylium</taxon>
    </lineage>
</organism>
<evidence type="ECO:0000313" key="4">
    <source>
        <dbReference type="Proteomes" id="UP000695562"/>
    </source>
</evidence>
<gene>
    <name evidence="3" type="ORF">CYY_006766</name>
</gene>
<keyword evidence="1" id="KW-0677">Repeat</keyword>
<feature type="region of interest" description="Disordered" evidence="2">
    <location>
        <begin position="104"/>
        <end position="125"/>
    </location>
</feature>
<dbReference type="Pfam" id="PF05725">
    <property type="entry name" value="FNIP"/>
    <property type="match status" value="2"/>
</dbReference>
<feature type="compositionally biased region" description="Acidic residues" evidence="2">
    <location>
        <begin position="109"/>
        <end position="125"/>
    </location>
</feature>
<accession>A0A8J4V5H0</accession>